<comment type="caution">
    <text evidence="3">The sequence shown here is derived from an EMBL/GenBank/DDBJ whole genome shotgun (WGS) entry which is preliminary data.</text>
</comment>
<gene>
    <name evidence="3" type="primary">ccoS</name>
    <name evidence="3" type="ORF">G3569_10575</name>
</gene>
<feature type="region of interest" description="Disordered" evidence="1">
    <location>
        <begin position="44"/>
        <end position="64"/>
    </location>
</feature>
<dbReference type="Proteomes" id="UP000479132">
    <property type="component" value="Unassembled WGS sequence"/>
</dbReference>
<dbReference type="Pfam" id="PF03597">
    <property type="entry name" value="FixS"/>
    <property type="match status" value="1"/>
</dbReference>
<accession>A0A6M1TF57</accession>
<dbReference type="AlphaFoldDB" id="A0A6M1TF57"/>
<proteinExistence type="predicted"/>
<dbReference type="InterPro" id="IPR004714">
    <property type="entry name" value="Cyt_oxidase_maturation_cbb3"/>
</dbReference>
<dbReference type="NCBIfam" id="TIGR00847">
    <property type="entry name" value="ccoS"/>
    <property type="match status" value="1"/>
</dbReference>
<evidence type="ECO:0000256" key="2">
    <source>
        <dbReference type="SAM" id="Phobius"/>
    </source>
</evidence>
<keyword evidence="4" id="KW-1185">Reference proteome</keyword>
<feature type="compositionally biased region" description="Basic and acidic residues" evidence="1">
    <location>
        <begin position="44"/>
        <end position="54"/>
    </location>
</feature>
<sequence length="64" mass="7375">MEVIFMLVGFSLMVALLFLGLFFWAVRDGQYDDGHTPAMRILFDKNKDNTKEQSKTTNTKNNTD</sequence>
<keyword evidence="2" id="KW-0472">Membrane</keyword>
<organism evidence="3 4">
    <name type="scientific">Fodinibius halophilus</name>
    <dbReference type="NCBI Taxonomy" id="1736908"/>
    <lineage>
        <taxon>Bacteria</taxon>
        <taxon>Pseudomonadati</taxon>
        <taxon>Balneolota</taxon>
        <taxon>Balneolia</taxon>
        <taxon>Balneolales</taxon>
        <taxon>Balneolaceae</taxon>
        <taxon>Fodinibius</taxon>
    </lineage>
</organism>
<feature type="transmembrane region" description="Helical" evidence="2">
    <location>
        <begin position="6"/>
        <end position="26"/>
    </location>
</feature>
<dbReference type="PANTHER" id="PTHR41532:SF1">
    <property type="entry name" value="FIXS PROTEIN"/>
    <property type="match status" value="1"/>
</dbReference>
<name>A0A6M1TF57_9BACT</name>
<dbReference type="RefSeq" id="WP_165268895.1">
    <property type="nucleotide sequence ID" value="NZ_JAALLS010000012.1"/>
</dbReference>
<dbReference type="EMBL" id="JAALLS010000012">
    <property type="protein sequence ID" value="NGP88802.1"/>
    <property type="molecule type" value="Genomic_DNA"/>
</dbReference>
<evidence type="ECO:0000313" key="3">
    <source>
        <dbReference type="EMBL" id="NGP88802.1"/>
    </source>
</evidence>
<keyword evidence="2" id="KW-0812">Transmembrane</keyword>
<evidence type="ECO:0000256" key="1">
    <source>
        <dbReference type="SAM" id="MobiDB-lite"/>
    </source>
</evidence>
<protein>
    <submittedName>
        <fullName evidence="3">Cbb3-type cytochrome oxidase assembly protein CcoS</fullName>
    </submittedName>
</protein>
<dbReference type="PANTHER" id="PTHR41532">
    <property type="entry name" value="FIXS PROTEIN"/>
    <property type="match status" value="1"/>
</dbReference>
<keyword evidence="2" id="KW-1133">Transmembrane helix</keyword>
<feature type="compositionally biased region" description="Polar residues" evidence="1">
    <location>
        <begin position="55"/>
        <end position="64"/>
    </location>
</feature>
<evidence type="ECO:0000313" key="4">
    <source>
        <dbReference type="Proteomes" id="UP000479132"/>
    </source>
</evidence>
<reference evidence="3 4" key="1">
    <citation type="submission" date="2020-02" db="EMBL/GenBank/DDBJ databases">
        <title>Aliifodinibius halophilus 2W32, complete genome.</title>
        <authorList>
            <person name="Li Y."/>
            <person name="Wu S."/>
        </authorList>
    </citation>
    <scope>NUCLEOTIDE SEQUENCE [LARGE SCALE GENOMIC DNA]</scope>
    <source>
        <strain evidence="3 4">2W32</strain>
    </source>
</reference>